<dbReference type="EMBL" id="KI392503">
    <property type="protein sequence ID" value="ERN15339.1"/>
    <property type="molecule type" value="Genomic_DNA"/>
</dbReference>
<protein>
    <submittedName>
        <fullName evidence="1">Uncharacterized protein</fullName>
    </submittedName>
</protein>
<evidence type="ECO:0000313" key="2">
    <source>
        <dbReference type="Proteomes" id="UP000017836"/>
    </source>
</evidence>
<evidence type="ECO:0000313" key="1">
    <source>
        <dbReference type="EMBL" id="ERN15339.1"/>
    </source>
</evidence>
<reference evidence="2" key="1">
    <citation type="journal article" date="2013" name="Science">
        <title>The Amborella genome and the evolution of flowering plants.</title>
        <authorList>
            <consortium name="Amborella Genome Project"/>
        </authorList>
    </citation>
    <scope>NUCLEOTIDE SEQUENCE [LARGE SCALE GENOMIC DNA]</scope>
</reference>
<keyword evidence="2" id="KW-1185">Reference proteome</keyword>
<gene>
    <name evidence="1" type="ORF">AMTR_s00036p00126110</name>
</gene>
<dbReference type="Proteomes" id="UP000017836">
    <property type="component" value="Unassembled WGS sequence"/>
</dbReference>
<dbReference type="AlphaFoldDB" id="U5CYT6"/>
<organism evidence="1 2">
    <name type="scientific">Amborella trichopoda</name>
    <dbReference type="NCBI Taxonomy" id="13333"/>
    <lineage>
        <taxon>Eukaryota</taxon>
        <taxon>Viridiplantae</taxon>
        <taxon>Streptophyta</taxon>
        <taxon>Embryophyta</taxon>
        <taxon>Tracheophyta</taxon>
        <taxon>Spermatophyta</taxon>
        <taxon>Magnoliopsida</taxon>
        <taxon>Amborellales</taxon>
        <taxon>Amborellaceae</taxon>
        <taxon>Amborella</taxon>
    </lineage>
</organism>
<accession>U5CYT6</accession>
<dbReference type="HOGENOM" id="CLU_1930363_0_0_1"/>
<sequence length="131" mass="13973">MGYLGKIIGESGSSARVLMGMERRGKRRLSAEIWQVARRIANRGGRWRQKKRLGGGLGGGVLEAAINVGDRGAPNGDTVEEGTMPLSFLGNVLVRKEVKGREDETDLGGLLEIGLLGGSKERPAFKAGGRE</sequence>
<dbReference type="Gramene" id="ERN15339">
    <property type="protein sequence ID" value="ERN15339"/>
    <property type="gene ID" value="AMTR_s00036p00126110"/>
</dbReference>
<proteinExistence type="predicted"/>
<name>U5CYT6_AMBTC</name>